<dbReference type="Proteomes" id="UP000250125">
    <property type="component" value="Chromosome"/>
</dbReference>
<reference evidence="2 3" key="1">
    <citation type="submission" date="2016-04" db="EMBL/GenBank/DDBJ databases">
        <title>Complete genome sequence of Thermococcus siculi type strain RG-20.</title>
        <authorList>
            <person name="Oger P.M."/>
        </authorList>
    </citation>
    <scope>NUCLEOTIDE SEQUENCE [LARGE SCALE GENOMIC DNA]</scope>
    <source>
        <strain evidence="2 3">RG-20</strain>
    </source>
</reference>
<evidence type="ECO:0000259" key="1">
    <source>
        <dbReference type="Pfam" id="PF01882"/>
    </source>
</evidence>
<sequence>MKKSLMGYLLWALILGTLFISPGMIGLAIVPLSILAVGTLVDPPKGVTVRRTIDRREIRLGGEIEVRVSLRVERGIGMVLVRDVLPKSVELTGGSNVGVFFKGLKPLEVEYSYRIRPALRGFYTLPRSEVTTRNPLGTRHHWGLYGEDLSIRVVPEVLKAVPVRGARRKSRISVPETSYAVRGPLSTDFKEIRSYRTGDPMKLINWKATARTGEVLVNEFEKEGKKTVVFIVDARDEMKAGRAGESPYERAMMLVASMAHSFLRKDYHVGLYLLGAGKFLPPATGERQLHKIVRTLMEFERVHAGEESFSDAVERLKGVLIRYTPLVIYVSNVLEGTKEDTRRGLTVIRAMGRGLTRPVLVDVSYPALDTKAGTLVELEKRAILRELRGVAYIIRWVPEEESGRILSRLLGEIG</sequence>
<name>A0A2Z2MMU8_9EURY</name>
<organism evidence="2 3">
    <name type="scientific">Thermococcus siculi</name>
    <dbReference type="NCBI Taxonomy" id="72803"/>
    <lineage>
        <taxon>Archaea</taxon>
        <taxon>Methanobacteriati</taxon>
        <taxon>Methanobacteriota</taxon>
        <taxon>Thermococci</taxon>
        <taxon>Thermococcales</taxon>
        <taxon>Thermococcaceae</taxon>
        <taxon>Thermococcus</taxon>
    </lineage>
</organism>
<dbReference type="KEGG" id="tsl:A3L11_01375"/>
<accession>A0A2Z2MMU8</accession>
<keyword evidence="3" id="KW-1185">Reference proteome</keyword>
<proteinExistence type="predicted"/>
<dbReference type="PANTHER" id="PTHR34351">
    <property type="entry name" value="SLR1927 PROTEIN-RELATED"/>
    <property type="match status" value="1"/>
</dbReference>
<evidence type="ECO:0000313" key="3">
    <source>
        <dbReference type="Proteomes" id="UP000250125"/>
    </source>
</evidence>
<dbReference type="InterPro" id="IPR002881">
    <property type="entry name" value="DUF58"/>
</dbReference>
<dbReference type="Pfam" id="PF01882">
    <property type="entry name" value="DUF58"/>
    <property type="match status" value="1"/>
</dbReference>
<dbReference type="EMBL" id="CP015103">
    <property type="protein sequence ID" value="ASJ07947.1"/>
    <property type="molecule type" value="Genomic_DNA"/>
</dbReference>
<evidence type="ECO:0000313" key="2">
    <source>
        <dbReference type="EMBL" id="ASJ07947.1"/>
    </source>
</evidence>
<protein>
    <recommendedName>
        <fullName evidence="1">DUF58 domain-containing protein</fullName>
    </recommendedName>
</protein>
<gene>
    <name evidence="2" type="ORF">A3L11_01375</name>
</gene>
<feature type="domain" description="DUF58" evidence="1">
    <location>
        <begin position="191"/>
        <end position="345"/>
    </location>
</feature>
<dbReference type="GeneID" id="33316847"/>
<dbReference type="AlphaFoldDB" id="A0A2Z2MMU8"/>
<dbReference type="OrthoDB" id="31512at2157"/>
<dbReference type="RefSeq" id="WP_088855190.1">
    <property type="nucleotide sequence ID" value="NZ_CP015103.1"/>
</dbReference>